<evidence type="ECO:0000256" key="3">
    <source>
        <dbReference type="ARBA" id="ARBA00004653"/>
    </source>
</evidence>
<evidence type="ECO:0000256" key="16">
    <source>
        <dbReference type="ARBA" id="ARBA00023136"/>
    </source>
</evidence>
<keyword evidence="15" id="KW-0446">Lipid-binding</keyword>
<dbReference type="SUPFAM" id="SSF50978">
    <property type="entry name" value="WD40 repeat-like"/>
    <property type="match status" value="1"/>
</dbReference>
<evidence type="ECO:0000256" key="23">
    <source>
        <dbReference type="SAM" id="MobiDB-lite"/>
    </source>
</evidence>
<dbReference type="Proteomes" id="UP001152747">
    <property type="component" value="Unassembled WGS sequence"/>
</dbReference>
<dbReference type="InterPro" id="IPR015943">
    <property type="entry name" value="WD40/YVTN_repeat-like_dom_sf"/>
</dbReference>
<dbReference type="SMART" id="SM00320">
    <property type="entry name" value="WD40"/>
    <property type="match status" value="3"/>
</dbReference>
<comment type="similarity">
    <text evidence="4">Belongs to the tubulin--tyrosine ligase family.</text>
</comment>
<keyword evidence="18" id="KW-0325">Glycoprotein</keyword>
<protein>
    <recommendedName>
        <fullName evidence="6">Sterol regulatory element-binding protein cleavage-activating protein</fullName>
    </recommendedName>
</protein>
<feature type="transmembrane region" description="Helical" evidence="24">
    <location>
        <begin position="405"/>
        <end position="429"/>
    </location>
</feature>
<feature type="region of interest" description="Disordered" evidence="23">
    <location>
        <begin position="1360"/>
        <end position="1380"/>
    </location>
</feature>
<evidence type="ECO:0000256" key="15">
    <source>
        <dbReference type="ARBA" id="ARBA00023121"/>
    </source>
</evidence>
<evidence type="ECO:0000256" key="5">
    <source>
        <dbReference type="ARBA" id="ARBA00007410"/>
    </source>
</evidence>
<comment type="similarity">
    <text evidence="5">Belongs to the WD repeat SCAP family.</text>
</comment>
<keyword evidence="27" id="KW-1185">Reference proteome</keyword>
<evidence type="ECO:0000313" key="27">
    <source>
        <dbReference type="Proteomes" id="UP001152747"/>
    </source>
</evidence>
<keyword evidence="17" id="KW-1207">Sterol metabolism</keyword>
<evidence type="ECO:0000256" key="6">
    <source>
        <dbReference type="ARBA" id="ARBA00019541"/>
    </source>
</evidence>
<dbReference type="GO" id="GO:0032933">
    <property type="term" value="P:SREBP signaling pathway"/>
    <property type="evidence" value="ECO:0007669"/>
    <property type="project" value="InterPro"/>
</dbReference>
<feature type="transmembrane region" description="Helical" evidence="24">
    <location>
        <begin position="298"/>
        <end position="324"/>
    </location>
</feature>
<dbReference type="GO" id="GO:0008203">
    <property type="term" value="P:cholesterol metabolic process"/>
    <property type="evidence" value="ECO:0007669"/>
    <property type="project" value="UniProtKB-KW"/>
</dbReference>
<dbReference type="Pfam" id="PF00400">
    <property type="entry name" value="WD40"/>
    <property type="match status" value="1"/>
</dbReference>
<feature type="transmembrane region" description="Helical" evidence="24">
    <location>
        <begin position="270"/>
        <end position="286"/>
    </location>
</feature>
<comment type="function">
    <text evidence="21">Escort protein required for cholesterol as well as lipid homeostasis. Regulates export of the SCAP-SREBP complex from the endoplasmic reticulum to the Golgi upon low cholesterol, thereby regulating the processing of sterol regulatory element-binding proteins (SREBPs) SREBF1/SREBP1 and SREBF2/SREBP2. At high sterol concentrations, formation of a ternary complex with INSIG (INSIG1 or INSIG2) leads to mask the ER export signal in SCAP, promoting retention of the complex in the endoplasmic reticulum. Low sterol concentrations trigger release of INSIG, a conformational change in the SSD domain of SCAP, unmasking of the ER export signal, promoting recruitment into COPII-coated vesicles and transport of the SCAP-SREBP to the Golgi: in the Golgi, SREBPs are then processed, releasing the transcription factor fragment of SREBPs from the membrane, its import into the nucleus and up-regulation of LDLR, INSIG1 and the mevalonate pathway. Binds cholesterol via its SSD domain.</text>
</comment>
<keyword evidence="7" id="KW-0153">Cholesterol metabolism</keyword>
<feature type="compositionally biased region" description="Polar residues" evidence="23">
    <location>
        <begin position="1362"/>
        <end position="1379"/>
    </location>
</feature>
<dbReference type="Gene3D" id="3.30.470.20">
    <property type="entry name" value="ATP-grasp fold, B domain"/>
    <property type="match status" value="1"/>
</dbReference>
<dbReference type="GO" id="GO:0012507">
    <property type="term" value="C:ER to Golgi transport vesicle membrane"/>
    <property type="evidence" value="ECO:0007669"/>
    <property type="project" value="UniProtKB-SubCell"/>
</dbReference>
<keyword evidence="20" id="KW-0968">Cytoplasmic vesicle</keyword>
<dbReference type="InterPro" id="IPR004344">
    <property type="entry name" value="TTL/TTLL_fam"/>
</dbReference>
<feature type="transmembrane region" description="Helical" evidence="24">
    <location>
        <begin position="670"/>
        <end position="692"/>
    </location>
</feature>
<evidence type="ECO:0000256" key="9">
    <source>
        <dbReference type="ARBA" id="ARBA00022692"/>
    </source>
</evidence>
<dbReference type="Pfam" id="PF03133">
    <property type="entry name" value="TTL"/>
    <property type="match status" value="1"/>
</dbReference>
<dbReference type="InterPro" id="IPR030225">
    <property type="entry name" value="SCAP"/>
</dbReference>
<dbReference type="InterPro" id="IPR000731">
    <property type="entry name" value="SSD"/>
</dbReference>
<keyword evidence="16 24" id="KW-0472">Membrane</keyword>
<evidence type="ECO:0000259" key="25">
    <source>
        <dbReference type="PROSITE" id="PS50156"/>
    </source>
</evidence>
<evidence type="ECO:0000256" key="7">
    <source>
        <dbReference type="ARBA" id="ARBA00022548"/>
    </source>
</evidence>
<keyword evidence="12 24" id="KW-1133">Transmembrane helix</keyword>
<evidence type="ECO:0000256" key="4">
    <source>
        <dbReference type="ARBA" id="ARBA00006820"/>
    </source>
</evidence>
<dbReference type="InterPro" id="IPR019775">
    <property type="entry name" value="WD40_repeat_CS"/>
</dbReference>
<dbReference type="GO" id="GO:0032936">
    <property type="term" value="C:SREBP-SCAP complex"/>
    <property type="evidence" value="ECO:0007669"/>
    <property type="project" value="TreeGrafter"/>
</dbReference>
<dbReference type="PROSITE" id="PS50156">
    <property type="entry name" value="SSD"/>
    <property type="match status" value="1"/>
</dbReference>
<evidence type="ECO:0000256" key="18">
    <source>
        <dbReference type="ARBA" id="ARBA00023180"/>
    </source>
</evidence>
<evidence type="ECO:0000256" key="17">
    <source>
        <dbReference type="ARBA" id="ARBA00023166"/>
    </source>
</evidence>
<keyword evidence="13" id="KW-0333">Golgi apparatus</keyword>
<feature type="repeat" description="WD" evidence="22">
    <location>
        <begin position="872"/>
        <end position="911"/>
    </location>
</feature>
<evidence type="ECO:0000256" key="13">
    <source>
        <dbReference type="ARBA" id="ARBA00023034"/>
    </source>
</evidence>
<dbReference type="GO" id="GO:0019098">
    <property type="term" value="P:reproductive behavior"/>
    <property type="evidence" value="ECO:0007669"/>
    <property type="project" value="UniProtKB-ARBA"/>
</dbReference>
<dbReference type="GO" id="GO:0000139">
    <property type="term" value="C:Golgi membrane"/>
    <property type="evidence" value="ECO:0007669"/>
    <property type="project" value="UniProtKB-SubCell"/>
</dbReference>
<evidence type="ECO:0000256" key="12">
    <source>
        <dbReference type="ARBA" id="ARBA00022989"/>
    </source>
</evidence>
<dbReference type="InterPro" id="IPR057041">
    <property type="entry name" value="SCAP_N"/>
</dbReference>
<dbReference type="InterPro" id="IPR046341">
    <property type="entry name" value="SET_dom_sf"/>
</dbReference>
<dbReference type="PROSITE" id="PS50082">
    <property type="entry name" value="WD_REPEATS_2"/>
    <property type="match status" value="2"/>
</dbReference>
<dbReference type="PROSITE" id="PS51221">
    <property type="entry name" value="TTL"/>
    <property type="match status" value="1"/>
</dbReference>
<evidence type="ECO:0000256" key="24">
    <source>
        <dbReference type="SAM" id="Phobius"/>
    </source>
</evidence>
<evidence type="ECO:0000256" key="10">
    <source>
        <dbReference type="ARBA" id="ARBA00022737"/>
    </source>
</evidence>
<evidence type="ECO:0000256" key="1">
    <source>
        <dbReference type="ARBA" id="ARBA00004477"/>
    </source>
</evidence>
<keyword evidence="8 22" id="KW-0853">WD repeat</keyword>
<dbReference type="InterPro" id="IPR001680">
    <property type="entry name" value="WD40_rpt"/>
</dbReference>
<gene>
    <name evidence="26" type="ORF">CAMP_LOCUS4924</name>
</gene>
<dbReference type="InterPro" id="IPR057954">
    <property type="entry name" value="SET_TTL12"/>
</dbReference>
<name>A0A9P1IFI6_9PELO</name>
<evidence type="ECO:0000256" key="14">
    <source>
        <dbReference type="ARBA" id="ARBA00023098"/>
    </source>
</evidence>
<dbReference type="InterPro" id="IPR053958">
    <property type="entry name" value="HMGCR/SNAP/NPC1-like_SSD"/>
</dbReference>
<dbReference type="CDD" id="cd08161">
    <property type="entry name" value="SET"/>
    <property type="match status" value="1"/>
</dbReference>
<feature type="repeat" description="WD" evidence="22">
    <location>
        <begin position="912"/>
        <end position="953"/>
    </location>
</feature>
<feature type="transmembrane region" description="Helical" evidence="24">
    <location>
        <begin position="534"/>
        <end position="555"/>
    </location>
</feature>
<feature type="domain" description="SSD" evidence="25">
    <location>
        <begin position="269"/>
        <end position="427"/>
    </location>
</feature>
<dbReference type="PANTHER" id="PTHR46378:SF1">
    <property type="entry name" value="STEROL REGULATORY ELEMENT-BINDING PROTEIN CLEAVAGE-ACTIVATING PROTEIN"/>
    <property type="match status" value="1"/>
</dbReference>
<sequence length="1743" mass="199968">MDGRIRQKWNGVKNRVANAYHDYGRLCAAHPLACLSMSLLTMIVLSYPAVTRLRLPVSTPIDIYWSEHLHVTDKIAPSWINDNPAAYIQQFVVSTTIDPWNSTISNPEKAVRAAVASAFRIREIILDEPIVDDVCLHLVPPTSRWPFRSKSVCLVLSPASMWYNDLQKFKEDENVIDTIFNEDCKSDFCMRDLLLGAPISATGIKRNYQTNRKRTIEFSITIFFARYSKSLLLNLHKKLGSHFEIIDLPPSDDSTFVQVYYHPLKQFSDYLPLIFTYFLCMIYLYFSSRKFQMVSSRWGLAFAASFTVAATLLMTTGICAHLDLSTTLWGAELYPYIALILGMENLLCITRSVVYTPPSLDVSSRIAHGLSQEGYKLTKYFVLESFFIFCGYLTGVSDIQEFCQFSVICIIVDFYMQLFFYAPCLTFDLQRLGLEEKRRFAEILFHAEIPRLKNYGAVNCPMRKVWPKLFELKKIQKRRLSDSGVDDLFNNPEDANNKKQMQRRLSNTKTEIEQAEADSSIRMKLLYFITRTRIIQRTIMIGFAIWVVWLAFVVGSRKSGEATSLRNDTLENLAQSHRILSVANLEYGHWQRRTYKWWPPVAHEYNISLNSRYVTFLPPIIIKSNVSPNDPILEPIINKELSLEDKQDIEDTEAPILRSRIDWLEMQLKMYLAAFWLLLLTTVITFFVYVCLGDRWKIGGVKKVKEPTKQQQKSSTKQFVETLPIVFNAHRFPIETIGLDSEETSSDTFLSCCQEGFVIEWNCLTGEKIRKINRLRGIGNQQETQPKVWAISKNNDIALFGCSDGSVEIASLSRNKLIGIYSQSTLGITHIINDNKDNFVIARIDGIIEFVHVKYERGDTIRVSDIKLYKTICGHQKPVSRMIFWNNQVITSSFDRSIKIWNIENGEMTNVFLAHNAPVLNIAIDDKNKIMFSSCEESVVCWWNLETGAHIRSVDNNCNWSFQLTTSCDYLLGFYGSSNLHLWSLETGQLSCRITDASNDGQTEDTLYASGNSGVVTFDNQIAATASGFSITFWDLKHRAIIGKTKLAGKIGAMRKLTSNSVLCCAANLMYSVTVPVKMATEYPFGSFLDQHSDQLNASGVPPELWPSLYSKLVKQTFDAGDFFQIICELSENGEKNMSVLALDDIHNVDDQSIFLIDHLFTFESENARKILESNENLVKRLTDLFGLDEESDEIEDESVEKIITSDEIEKKAHEEKIAAGGDTTNVGGNLPRHESIDARLGSYSQDDEKNKIIEKIMKQVWKNALTYSVKYNDNGQIENKTLWYIMDEFGARINHSSEPNVRVVPLMFFPQGCAYNVMFLTKPIKKEEEITRDFAENPLSAQKPEWRKYLELPYSEEDFTNESTIPPQPTDSYFTSGRNPDELASLEDQETAQSALSASIHVMKSRKLKIYADDTQLIEFLTKDFELVDDWKKADVIWQYKHFHNYRELCELNPCGMVNQYPYESCLTVKDLLAACAMRNPSKNNWYQLTYNLNTQLPQFVACFQQRQNTNPSQNVWIVKPWNLARGMEMCVTDDLNKIIRLVETGPKIVCEYISRPLLFPRPDNGNRVKFDLRYIVFVNSLQPLTAYVYNKFWIRFAINDFTMSNFDDNETHFTVFNYTSGGSKILQMKCEQFIETIEKAYPKLKWTEIQNNINETIRKALECATTENAPRGVAPNTQSRAMYGIDIMLQHGEGDIIKPTLLECNFTPDCTRACQYYPDFADTVFDTLFFDEIDPTKVTQI</sequence>
<organism evidence="26 27">
    <name type="scientific">Caenorhabditis angaria</name>
    <dbReference type="NCBI Taxonomy" id="860376"/>
    <lineage>
        <taxon>Eukaryota</taxon>
        <taxon>Metazoa</taxon>
        <taxon>Ecdysozoa</taxon>
        <taxon>Nematoda</taxon>
        <taxon>Chromadorea</taxon>
        <taxon>Rhabditida</taxon>
        <taxon>Rhabditina</taxon>
        <taxon>Rhabditomorpha</taxon>
        <taxon>Rhabditoidea</taxon>
        <taxon>Rhabditidae</taxon>
        <taxon>Peloderinae</taxon>
        <taxon>Caenorhabditis</taxon>
    </lineage>
</organism>
<comment type="caution">
    <text evidence="26">The sequence shown here is derived from an EMBL/GenBank/DDBJ whole genome shotgun (WGS) entry which is preliminary data.</text>
</comment>
<dbReference type="GO" id="GO:0032934">
    <property type="term" value="F:sterol binding"/>
    <property type="evidence" value="ECO:0007669"/>
    <property type="project" value="InterPro"/>
</dbReference>
<dbReference type="PANTHER" id="PTHR46378">
    <property type="entry name" value="STEROL REGULATORY ELEMENT-BINDING PROTEIN CLEAVAGE-ACTIVATING PROTEIN"/>
    <property type="match status" value="1"/>
</dbReference>
<keyword evidence="14" id="KW-0443">Lipid metabolism</keyword>
<evidence type="ECO:0000256" key="20">
    <source>
        <dbReference type="ARBA" id="ARBA00023329"/>
    </source>
</evidence>
<dbReference type="GO" id="GO:0045540">
    <property type="term" value="P:regulation of cholesterol biosynthetic process"/>
    <property type="evidence" value="ECO:0007669"/>
    <property type="project" value="TreeGrafter"/>
</dbReference>
<keyword evidence="11" id="KW-0256">Endoplasmic reticulum</keyword>
<evidence type="ECO:0000256" key="11">
    <source>
        <dbReference type="ARBA" id="ARBA00022824"/>
    </source>
</evidence>
<dbReference type="Pfam" id="PF12349">
    <property type="entry name" value="Sterol-sensing"/>
    <property type="match status" value="1"/>
</dbReference>
<evidence type="ECO:0000256" key="2">
    <source>
        <dbReference type="ARBA" id="ARBA00004557"/>
    </source>
</evidence>
<dbReference type="Gene3D" id="2.130.10.10">
    <property type="entry name" value="YVTN repeat-like/Quinoprotein amine dehydrogenase"/>
    <property type="match status" value="1"/>
</dbReference>
<dbReference type="SUPFAM" id="SSF82199">
    <property type="entry name" value="SET domain"/>
    <property type="match status" value="1"/>
</dbReference>
<dbReference type="InterPro" id="IPR036322">
    <property type="entry name" value="WD40_repeat_dom_sf"/>
</dbReference>
<evidence type="ECO:0000313" key="26">
    <source>
        <dbReference type="EMBL" id="CAI5442287.1"/>
    </source>
</evidence>
<proteinExistence type="inferred from homology"/>
<evidence type="ECO:0000256" key="8">
    <source>
        <dbReference type="ARBA" id="ARBA00022574"/>
    </source>
</evidence>
<dbReference type="EMBL" id="CANHGI010000002">
    <property type="protein sequence ID" value="CAI5442287.1"/>
    <property type="molecule type" value="Genomic_DNA"/>
</dbReference>
<dbReference type="OrthoDB" id="60477at2759"/>
<comment type="subcellular location">
    <subcellularLocation>
        <location evidence="2">Cytoplasmic vesicle</location>
        <location evidence="2">COPII-coated vesicle membrane</location>
        <topology evidence="2">Multi-pass membrane protein</topology>
    </subcellularLocation>
    <subcellularLocation>
        <location evidence="1">Endoplasmic reticulum membrane</location>
        <topology evidence="1">Multi-pass membrane protein</topology>
    </subcellularLocation>
    <subcellularLocation>
        <location evidence="3">Golgi apparatus membrane</location>
        <topology evidence="3">Multi-pass membrane protein</topology>
    </subcellularLocation>
</comment>
<keyword evidence="9 24" id="KW-0812">Transmembrane</keyword>
<accession>A0A9P1IFI6</accession>
<evidence type="ECO:0000256" key="19">
    <source>
        <dbReference type="ARBA" id="ARBA00023221"/>
    </source>
</evidence>
<dbReference type="Pfam" id="PF25556">
    <property type="entry name" value="SET_TTL"/>
    <property type="match status" value="2"/>
</dbReference>
<dbReference type="Pfam" id="PF24006">
    <property type="entry name" value="SCAP_N"/>
    <property type="match status" value="1"/>
</dbReference>
<keyword evidence="19" id="KW-0753">Steroid metabolism</keyword>
<evidence type="ECO:0000256" key="21">
    <source>
        <dbReference type="ARBA" id="ARBA00045958"/>
    </source>
</evidence>
<dbReference type="PROSITE" id="PS00678">
    <property type="entry name" value="WD_REPEATS_1"/>
    <property type="match status" value="1"/>
</dbReference>
<dbReference type="Gene3D" id="2.170.270.10">
    <property type="entry name" value="SET domain"/>
    <property type="match status" value="1"/>
</dbReference>
<reference evidence="26" key="1">
    <citation type="submission" date="2022-11" db="EMBL/GenBank/DDBJ databases">
        <authorList>
            <person name="Kikuchi T."/>
        </authorList>
    </citation>
    <scope>NUCLEOTIDE SEQUENCE</scope>
    <source>
        <strain evidence="26">PS1010</strain>
    </source>
</reference>
<feature type="transmembrane region" description="Helical" evidence="24">
    <location>
        <begin position="336"/>
        <end position="356"/>
    </location>
</feature>
<feature type="transmembrane region" description="Helical" evidence="24">
    <location>
        <begin position="32"/>
        <end position="50"/>
    </location>
</feature>
<evidence type="ECO:0000256" key="22">
    <source>
        <dbReference type="PROSITE-ProRule" id="PRU00221"/>
    </source>
</evidence>
<keyword evidence="10" id="KW-0677">Repeat</keyword>
<dbReference type="GO" id="GO:0005789">
    <property type="term" value="C:endoplasmic reticulum membrane"/>
    <property type="evidence" value="ECO:0007669"/>
    <property type="project" value="UniProtKB-SubCell"/>
</dbReference>